<gene>
    <name evidence="2" type="ORF">NCTC11544_04659</name>
</gene>
<dbReference type="AlphaFoldDB" id="A0A380APP5"/>
<dbReference type="Proteomes" id="UP000255529">
    <property type="component" value="Unassembled WGS sequence"/>
</dbReference>
<evidence type="ECO:0000313" key="3">
    <source>
        <dbReference type="Proteomes" id="UP000255529"/>
    </source>
</evidence>
<protein>
    <recommendedName>
        <fullName evidence="1">HicB-like antitoxin of toxin-antitoxin system domain-containing protein</fullName>
    </recommendedName>
</protein>
<dbReference type="InterPro" id="IPR031807">
    <property type="entry name" value="HicB-like"/>
</dbReference>
<name>A0A380APP5_9GAMM</name>
<dbReference type="EMBL" id="UGYN01000002">
    <property type="protein sequence ID" value="SUI84818.1"/>
    <property type="molecule type" value="Genomic_DNA"/>
</dbReference>
<proteinExistence type="predicted"/>
<evidence type="ECO:0000313" key="2">
    <source>
        <dbReference type="EMBL" id="SUI84818.1"/>
    </source>
</evidence>
<sequence length="87" mass="9507">MFYPAYVHSEHDGSASGFFPDVPGCYFAGDTLDRAFEDAKSALDAHFELLSEDNQSIPTPTGRFLPSGAGEQHAEWRTVAAGRHQYG</sequence>
<dbReference type="InterPro" id="IPR035069">
    <property type="entry name" value="TTHA1013/TTHA0281-like"/>
</dbReference>
<accession>A0A380APP5</accession>
<reference evidence="2 3" key="1">
    <citation type="submission" date="2018-06" db="EMBL/GenBank/DDBJ databases">
        <authorList>
            <consortium name="Pathogen Informatics"/>
            <person name="Doyle S."/>
        </authorList>
    </citation>
    <scope>NUCLEOTIDE SEQUENCE [LARGE SCALE GENOMIC DNA]</scope>
    <source>
        <strain evidence="2 3">NCTC11544</strain>
    </source>
</reference>
<organism evidence="2 3">
    <name type="scientific">Serratia quinivorans</name>
    <dbReference type="NCBI Taxonomy" id="137545"/>
    <lineage>
        <taxon>Bacteria</taxon>
        <taxon>Pseudomonadati</taxon>
        <taxon>Pseudomonadota</taxon>
        <taxon>Gammaproteobacteria</taxon>
        <taxon>Enterobacterales</taxon>
        <taxon>Yersiniaceae</taxon>
        <taxon>Serratia</taxon>
    </lineage>
</organism>
<dbReference type="SUPFAM" id="SSF143100">
    <property type="entry name" value="TTHA1013/TTHA0281-like"/>
    <property type="match status" value="1"/>
</dbReference>
<evidence type="ECO:0000259" key="1">
    <source>
        <dbReference type="Pfam" id="PF15919"/>
    </source>
</evidence>
<dbReference type="Pfam" id="PF15919">
    <property type="entry name" value="HicB_lk_antitox"/>
    <property type="match status" value="1"/>
</dbReference>
<feature type="domain" description="HicB-like antitoxin of toxin-antitoxin system" evidence="1">
    <location>
        <begin position="3"/>
        <end position="61"/>
    </location>
</feature>
<dbReference type="Gene3D" id="3.30.160.250">
    <property type="match status" value="1"/>
</dbReference>